<evidence type="ECO:0000256" key="2">
    <source>
        <dbReference type="ARBA" id="ARBA00004569"/>
    </source>
</evidence>
<evidence type="ECO:0000256" key="1">
    <source>
        <dbReference type="ARBA" id="ARBA00001946"/>
    </source>
</evidence>
<evidence type="ECO:0000256" key="6">
    <source>
        <dbReference type="ARBA" id="ARBA00022679"/>
    </source>
</evidence>
<evidence type="ECO:0000256" key="24">
    <source>
        <dbReference type="ARBA" id="ARBA00026142"/>
    </source>
</evidence>
<evidence type="ECO:0000256" key="9">
    <source>
        <dbReference type="ARBA" id="ARBA00022792"/>
    </source>
</evidence>
<dbReference type="InterPro" id="IPR016064">
    <property type="entry name" value="NAD/diacylglycerol_kinase_sf"/>
</dbReference>
<proteinExistence type="inferred from homology"/>
<dbReference type="EC" id="2.7.1.107" evidence="5"/>
<keyword evidence="6" id="KW-0808">Transferase</keyword>
<evidence type="ECO:0000256" key="12">
    <source>
        <dbReference type="ARBA" id="ARBA00023128"/>
    </source>
</evidence>
<evidence type="ECO:0000256" key="17">
    <source>
        <dbReference type="ARBA" id="ARBA00024505"/>
    </source>
</evidence>
<comment type="catalytic activity">
    <reaction evidence="18">
        <text>a 1-acyl-sn-glycerol + ATP = a 1-acyl-sn-glycero-3-phosphate + ADP + H(+)</text>
        <dbReference type="Rhea" id="RHEA:33747"/>
        <dbReference type="ChEBI" id="CHEBI:15378"/>
        <dbReference type="ChEBI" id="CHEBI:30616"/>
        <dbReference type="ChEBI" id="CHEBI:57970"/>
        <dbReference type="ChEBI" id="CHEBI:64683"/>
        <dbReference type="ChEBI" id="CHEBI:456216"/>
    </reaction>
    <physiologicalReaction direction="left-to-right" evidence="18">
        <dbReference type="Rhea" id="RHEA:33748"/>
    </physiologicalReaction>
</comment>
<dbReference type="Gene3D" id="3.40.50.10330">
    <property type="entry name" value="Probable inorganic polyphosphate/atp-NAD kinase, domain 1"/>
    <property type="match status" value="1"/>
</dbReference>
<comment type="catalytic activity">
    <reaction evidence="19">
        <text>2-(5Z,8Z,11Z,14Z-eicosatetraenoyl)-glycerol + ATP = 2-(5Z,8Z,11Z,14Z-eicosatetraenoyl)-sn-glycero-3-phosphate + ADP + H(+)</text>
        <dbReference type="Rhea" id="RHEA:43316"/>
        <dbReference type="ChEBI" id="CHEBI:15378"/>
        <dbReference type="ChEBI" id="CHEBI:30616"/>
        <dbReference type="ChEBI" id="CHEBI:52392"/>
        <dbReference type="ChEBI" id="CHEBI:78209"/>
        <dbReference type="ChEBI" id="CHEBI:456216"/>
    </reaction>
    <physiologicalReaction direction="left-to-right" evidence="19">
        <dbReference type="Rhea" id="RHEA:43317"/>
    </physiologicalReaction>
</comment>
<evidence type="ECO:0000256" key="13">
    <source>
        <dbReference type="ARBA" id="ARBA00023136"/>
    </source>
</evidence>
<evidence type="ECO:0000256" key="18">
    <source>
        <dbReference type="ARBA" id="ARBA00024512"/>
    </source>
</evidence>
<evidence type="ECO:0000256" key="19">
    <source>
        <dbReference type="ARBA" id="ARBA00024556"/>
    </source>
</evidence>
<comment type="catalytic activity">
    <reaction evidence="27">
        <text>an N-acylsphing-4-enine + ATP = an N-acylsphing-4-enine 1-phosphate + ADP + H(+)</text>
        <dbReference type="Rhea" id="RHEA:17929"/>
        <dbReference type="ChEBI" id="CHEBI:15378"/>
        <dbReference type="ChEBI" id="CHEBI:30616"/>
        <dbReference type="ChEBI" id="CHEBI:52639"/>
        <dbReference type="ChEBI" id="CHEBI:57674"/>
        <dbReference type="ChEBI" id="CHEBI:456216"/>
        <dbReference type="EC" id="2.7.1.138"/>
    </reaction>
    <physiologicalReaction direction="left-to-right" evidence="27">
        <dbReference type="Rhea" id="RHEA:17930"/>
    </physiologicalReaction>
</comment>
<evidence type="ECO:0000256" key="15">
    <source>
        <dbReference type="ARBA" id="ARBA00023411"/>
    </source>
</evidence>
<keyword evidence="10" id="KW-0067">ATP-binding</keyword>
<evidence type="ECO:0000256" key="10">
    <source>
        <dbReference type="ARBA" id="ARBA00022840"/>
    </source>
</evidence>
<dbReference type="SUPFAM" id="SSF111331">
    <property type="entry name" value="NAD kinase/diacylglycerol kinase-like"/>
    <property type="match status" value="1"/>
</dbReference>
<dbReference type="Proteomes" id="UP001258017">
    <property type="component" value="Unassembled WGS sequence"/>
</dbReference>
<dbReference type="Pfam" id="PF19712">
    <property type="entry name" value="AGK_C"/>
    <property type="match status" value="1"/>
</dbReference>
<evidence type="ECO:0000256" key="26">
    <source>
        <dbReference type="ARBA" id="ARBA00044480"/>
    </source>
</evidence>
<evidence type="ECO:0000256" key="21">
    <source>
        <dbReference type="ARBA" id="ARBA00025749"/>
    </source>
</evidence>
<evidence type="ECO:0000256" key="8">
    <source>
        <dbReference type="ARBA" id="ARBA00022777"/>
    </source>
</evidence>
<keyword evidence="13" id="KW-0472">Membrane</keyword>
<comment type="catalytic activity">
    <reaction evidence="26">
        <text>a 2-acylglycerol + ATP = a 2-acyl-sn-glycerol 3-phosphate + ADP + H(+)</text>
        <dbReference type="Rhea" id="RHEA:39847"/>
        <dbReference type="ChEBI" id="CHEBI:15378"/>
        <dbReference type="ChEBI" id="CHEBI:17389"/>
        <dbReference type="ChEBI" id="CHEBI:30616"/>
        <dbReference type="ChEBI" id="CHEBI:64982"/>
        <dbReference type="ChEBI" id="CHEBI:456216"/>
    </reaction>
    <physiologicalReaction direction="left-to-right" evidence="26">
        <dbReference type="Rhea" id="RHEA:39848"/>
    </physiologicalReaction>
</comment>
<comment type="catalytic activity">
    <reaction evidence="29">
        <text>N-(hexanoyl)sphing-4-enine + ATP = N-hexanoylsphing-4-enine 1-phosphate + ADP + H(+)</text>
        <dbReference type="Rhea" id="RHEA:43312"/>
        <dbReference type="ChEBI" id="CHEBI:15378"/>
        <dbReference type="ChEBI" id="CHEBI:30616"/>
        <dbReference type="ChEBI" id="CHEBI:63867"/>
        <dbReference type="ChEBI" id="CHEBI:82959"/>
        <dbReference type="ChEBI" id="CHEBI:456216"/>
    </reaction>
    <physiologicalReaction direction="left-to-right" evidence="29">
        <dbReference type="Rhea" id="RHEA:43313"/>
    </physiologicalReaction>
</comment>
<evidence type="ECO:0000256" key="29">
    <source>
        <dbReference type="ARBA" id="ARBA00048876"/>
    </source>
</evidence>
<comment type="catalytic activity">
    <reaction evidence="15">
        <text>a 1,2-diacyl-sn-glycerol + ATP = a 1,2-diacyl-sn-glycero-3-phosphate + ADP + H(+)</text>
        <dbReference type="Rhea" id="RHEA:10272"/>
        <dbReference type="ChEBI" id="CHEBI:15378"/>
        <dbReference type="ChEBI" id="CHEBI:17815"/>
        <dbReference type="ChEBI" id="CHEBI:30616"/>
        <dbReference type="ChEBI" id="CHEBI:58608"/>
        <dbReference type="ChEBI" id="CHEBI:456216"/>
        <dbReference type="EC" id="2.7.1.107"/>
    </reaction>
    <physiologicalReaction direction="left-to-right" evidence="15">
        <dbReference type="Rhea" id="RHEA:10273"/>
    </physiologicalReaction>
</comment>
<evidence type="ECO:0000256" key="27">
    <source>
        <dbReference type="ARBA" id="ARBA00048034"/>
    </source>
</evidence>
<comment type="catalytic activity">
    <reaction evidence="16">
        <text>1-(5Z,8Z,11Z,14Z-eicosatetraenoyl)-sn-glycerol + ATP = 1-(5Z,8Z,11Z,14Z-eicosatetraenoyl)-sn-glycero-3-phosphate + ADP + H(+)</text>
        <dbReference type="Rhea" id="RHEA:43328"/>
        <dbReference type="ChEBI" id="CHEBI:15378"/>
        <dbReference type="ChEBI" id="CHEBI:30616"/>
        <dbReference type="ChEBI" id="CHEBI:34071"/>
        <dbReference type="ChEBI" id="CHEBI:74938"/>
        <dbReference type="ChEBI" id="CHEBI:456216"/>
    </reaction>
    <physiologicalReaction direction="left-to-right" evidence="16">
        <dbReference type="Rhea" id="RHEA:43329"/>
    </physiologicalReaction>
</comment>
<keyword evidence="12" id="KW-0496">Mitochondrion</keyword>
<evidence type="ECO:0000256" key="7">
    <source>
        <dbReference type="ARBA" id="ARBA00022741"/>
    </source>
</evidence>
<evidence type="ECO:0000256" key="11">
    <source>
        <dbReference type="ARBA" id="ARBA00023098"/>
    </source>
</evidence>
<dbReference type="GO" id="GO:0005743">
    <property type="term" value="C:mitochondrial inner membrane"/>
    <property type="evidence" value="ECO:0007669"/>
    <property type="project" value="UniProtKB-SubCell"/>
</dbReference>
<dbReference type="InterPro" id="IPR045579">
    <property type="entry name" value="AGK_C"/>
</dbReference>
<sequence>MARVLKFFRTIRNNWKKSAFGAAALSYGISYSKETYDTQELMRQYCEHVVKYGDEPCPTYVKPRHVTVILNPAANNRKAKKLFEDYCEPLLHLAGIAVNIVQTESTSHTRSIVENLNTPTDAIIVAGGDGTLSDVITGETNNVSRSLNPWSFDELPNIHEMTEATINIIDGDCKLIDIVEVTSLKEDPEKELKPVYTAGKIEWGAWQDAYVQKNKYWLGKTLRKYATFVFNGYKKNLNWNCNGTLKYTHPCPGCSNCYQKVNTADQFIHSNKRWWHAFLPRKRTFVSDTDIDHSKIQNDNCGIFYEIPISTTDLCIKTSTIDNINSVQNPSLRVQLGPKDIDYISFVSEGWRRVSGSGTLMDHSFEAKDIELYPEQEDGRVFFIDNEEFELTPVKIKLLPQCIKIFCSKNNGNTLNR</sequence>
<dbReference type="InterPro" id="IPR017438">
    <property type="entry name" value="ATP-NAD_kinase_N"/>
</dbReference>
<reference evidence="31" key="1">
    <citation type="submission" date="2021-08" db="EMBL/GenBank/DDBJ databases">
        <authorList>
            <person name="Misof B."/>
            <person name="Oliver O."/>
            <person name="Podsiadlowski L."/>
            <person name="Donath A."/>
            <person name="Peters R."/>
            <person name="Mayer C."/>
            <person name="Rust J."/>
            <person name="Gunkel S."/>
            <person name="Lesny P."/>
            <person name="Martin S."/>
            <person name="Oeyen J.P."/>
            <person name="Petersen M."/>
            <person name="Panagiotis P."/>
            <person name="Wilbrandt J."/>
            <person name="Tanja T."/>
        </authorList>
    </citation>
    <scope>NUCLEOTIDE SEQUENCE</scope>
    <source>
        <strain evidence="31">GBR_01_08_01A</strain>
        <tissue evidence="31">Thorax + abdomen</tissue>
    </source>
</reference>
<keyword evidence="11" id="KW-0443">Lipid metabolism</keyword>
<dbReference type="Pfam" id="PF00781">
    <property type="entry name" value="DAGK_cat"/>
    <property type="match status" value="1"/>
</dbReference>
<evidence type="ECO:0000313" key="32">
    <source>
        <dbReference type="Proteomes" id="UP001258017"/>
    </source>
</evidence>
<evidence type="ECO:0000256" key="3">
    <source>
        <dbReference type="ARBA" id="ARBA00004637"/>
    </source>
</evidence>
<comment type="catalytic activity">
    <reaction evidence="17">
        <text>1-(9Z-octadecenoyl)-sn-glycerol + ATP = 1-(9Z-octadecenoyl)-sn-glycero-3-phosphate + ADP + H(+)</text>
        <dbReference type="Rhea" id="RHEA:41079"/>
        <dbReference type="ChEBI" id="CHEBI:15378"/>
        <dbReference type="ChEBI" id="CHEBI:30616"/>
        <dbReference type="ChEBI" id="CHEBI:74544"/>
        <dbReference type="ChEBI" id="CHEBI:75757"/>
        <dbReference type="ChEBI" id="CHEBI:456216"/>
    </reaction>
    <physiologicalReaction direction="left-to-right" evidence="17">
        <dbReference type="Rhea" id="RHEA:41080"/>
    </physiologicalReaction>
</comment>
<evidence type="ECO:0000259" key="30">
    <source>
        <dbReference type="PROSITE" id="PS50146"/>
    </source>
</evidence>
<gene>
    <name evidence="31" type="ORF">KPH14_010971</name>
</gene>
<evidence type="ECO:0000256" key="14">
    <source>
        <dbReference type="ARBA" id="ARBA00023371"/>
    </source>
</evidence>
<comment type="pathway">
    <text evidence="4">Lipid metabolism; glycerolipid metabolism.</text>
</comment>
<dbReference type="InterPro" id="IPR050187">
    <property type="entry name" value="Lipid_Phosphate_FormReg"/>
</dbReference>
<keyword evidence="8" id="KW-0418">Kinase</keyword>
<evidence type="ECO:0000256" key="4">
    <source>
        <dbReference type="ARBA" id="ARBA00005175"/>
    </source>
</evidence>
<comment type="catalytic activity">
    <reaction evidence="14">
        <text>1,2-di-(9Z-octadecenoyl)-sn-glycerol + ATP = 1,2-di-(9Z-octadecenoyl)-sn-glycero-3-phosphate + ADP + H(+)</text>
        <dbReference type="Rhea" id="RHEA:40327"/>
        <dbReference type="ChEBI" id="CHEBI:15378"/>
        <dbReference type="ChEBI" id="CHEBI:30616"/>
        <dbReference type="ChEBI" id="CHEBI:52333"/>
        <dbReference type="ChEBI" id="CHEBI:74546"/>
        <dbReference type="ChEBI" id="CHEBI:456216"/>
    </reaction>
    <physiologicalReaction direction="left-to-right" evidence="14">
        <dbReference type="Rhea" id="RHEA:40328"/>
    </physiologicalReaction>
</comment>
<comment type="caution">
    <text evidence="31">The sequence shown here is derived from an EMBL/GenBank/DDBJ whole genome shotgun (WGS) entry which is preliminary data.</text>
</comment>
<evidence type="ECO:0000256" key="25">
    <source>
        <dbReference type="ARBA" id="ARBA00030553"/>
    </source>
</evidence>
<name>A0AAD9RW23_9HYME</name>
<evidence type="ECO:0000256" key="23">
    <source>
        <dbReference type="ARBA" id="ARBA00026098"/>
    </source>
</evidence>
<dbReference type="GO" id="GO:0001729">
    <property type="term" value="F:ceramide kinase activity"/>
    <property type="evidence" value="ECO:0007669"/>
    <property type="project" value="UniProtKB-EC"/>
</dbReference>
<evidence type="ECO:0000313" key="31">
    <source>
        <dbReference type="EMBL" id="KAK2587004.1"/>
    </source>
</evidence>
<accession>A0AAD9RW23</accession>
<dbReference type="GO" id="GO:0005758">
    <property type="term" value="C:mitochondrial intermembrane space"/>
    <property type="evidence" value="ECO:0007669"/>
    <property type="project" value="UniProtKB-SubCell"/>
</dbReference>
<evidence type="ECO:0000256" key="16">
    <source>
        <dbReference type="ARBA" id="ARBA00024483"/>
    </source>
</evidence>
<dbReference type="EMBL" id="JAIFRP010000008">
    <property type="protein sequence ID" value="KAK2587004.1"/>
    <property type="molecule type" value="Genomic_DNA"/>
</dbReference>
<dbReference type="GO" id="GO:0047620">
    <property type="term" value="F:acylglycerol kinase activity"/>
    <property type="evidence" value="ECO:0007669"/>
    <property type="project" value="UniProtKB-EC"/>
</dbReference>
<keyword evidence="9" id="KW-0999">Mitochondrion inner membrane</keyword>
<keyword evidence="7" id="KW-0547">Nucleotide-binding</keyword>
<evidence type="ECO:0000256" key="5">
    <source>
        <dbReference type="ARBA" id="ARBA00012133"/>
    </source>
</evidence>
<dbReference type="GO" id="GO:0005524">
    <property type="term" value="F:ATP binding"/>
    <property type="evidence" value="ECO:0007669"/>
    <property type="project" value="UniProtKB-KW"/>
</dbReference>
<keyword evidence="32" id="KW-1185">Reference proteome</keyword>
<dbReference type="AlphaFoldDB" id="A0AAD9RW23"/>
<comment type="catalytic activity">
    <reaction evidence="20">
        <text>1-hexadecanoyl-sn-glycerol + ATP = 1-hexadecanoyl-sn-glycero-3-phosphate + ADP + H(+)</text>
        <dbReference type="Rhea" id="RHEA:43308"/>
        <dbReference type="ChEBI" id="CHEBI:15378"/>
        <dbReference type="ChEBI" id="CHEBI:30616"/>
        <dbReference type="ChEBI" id="CHEBI:57518"/>
        <dbReference type="ChEBI" id="CHEBI:75542"/>
        <dbReference type="ChEBI" id="CHEBI:456216"/>
    </reaction>
    <physiologicalReaction direction="left-to-right" evidence="20">
        <dbReference type="Rhea" id="RHEA:43309"/>
    </physiologicalReaction>
</comment>
<dbReference type="GO" id="GO:0004143">
    <property type="term" value="F:ATP-dependent diacylglycerol kinase activity"/>
    <property type="evidence" value="ECO:0007669"/>
    <property type="project" value="UniProtKB-EC"/>
</dbReference>
<dbReference type="GO" id="GO:0046513">
    <property type="term" value="P:ceramide biosynthetic process"/>
    <property type="evidence" value="ECO:0007669"/>
    <property type="project" value="TreeGrafter"/>
</dbReference>
<comment type="subcellular location">
    <subcellularLocation>
        <location evidence="3">Mitochondrion inner membrane</location>
        <topology evidence="3">Peripheral membrane protein</topology>
    </subcellularLocation>
    <subcellularLocation>
        <location evidence="2">Mitochondrion intermembrane space</location>
    </subcellularLocation>
</comment>
<reference evidence="31" key="2">
    <citation type="journal article" date="2023" name="Commun. Biol.">
        <title>Intrasexual cuticular hydrocarbon dimorphism in a wasp sheds light on hydrocarbon biosynthesis genes in Hymenoptera.</title>
        <authorList>
            <person name="Moris V.C."/>
            <person name="Podsiadlowski L."/>
            <person name="Martin S."/>
            <person name="Oeyen J.P."/>
            <person name="Donath A."/>
            <person name="Petersen M."/>
            <person name="Wilbrandt J."/>
            <person name="Misof B."/>
            <person name="Liedtke D."/>
            <person name="Thamm M."/>
            <person name="Scheiner R."/>
            <person name="Schmitt T."/>
            <person name="Niehuis O."/>
        </authorList>
    </citation>
    <scope>NUCLEOTIDE SEQUENCE</scope>
    <source>
        <strain evidence="31">GBR_01_08_01A</strain>
    </source>
</reference>
<evidence type="ECO:0000256" key="28">
    <source>
        <dbReference type="ARBA" id="ARBA00048663"/>
    </source>
</evidence>
<dbReference type="PANTHER" id="PTHR12358">
    <property type="entry name" value="SPHINGOSINE KINASE"/>
    <property type="match status" value="1"/>
</dbReference>
<feature type="domain" description="DAGKc" evidence="30">
    <location>
        <begin position="61"/>
        <end position="138"/>
    </location>
</feature>
<dbReference type="EC" id="2.7.1.94" evidence="23"/>
<comment type="cofactor">
    <cofactor evidence="1">
        <name>Mg(2+)</name>
        <dbReference type="ChEBI" id="CHEBI:18420"/>
    </cofactor>
</comment>
<protein>
    <recommendedName>
        <fullName evidence="24">Acylglycerol kinase, mitochondrial</fullName>
        <ecNumber evidence="5">2.7.1.107</ecNumber>
        <ecNumber evidence="22">2.7.1.138</ecNumber>
        <ecNumber evidence="23">2.7.1.94</ecNumber>
    </recommendedName>
    <alternativeName>
        <fullName evidence="25">Multiple substrate lipid kinase</fullName>
    </alternativeName>
</protein>
<dbReference type="InterPro" id="IPR001206">
    <property type="entry name" value="Diacylglycerol_kinase_cat_dom"/>
</dbReference>
<dbReference type="PANTHER" id="PTHR12358:SF31">
    <property type="entry name" value="ACYLGLYCEROL KINASE, MITOCHONDRIAL"/>
    <property type="match status" value="1"/>
</dbReference>
<comment type="catalytic activity">
    <reaction evidence="28">
        <text>a monoacylglycerol + ATP = a monoacyl-sn-glycero-3-phosphate + ADP + H(+)</text>
        <dbReference type="Rhea" id="RHEA:19293"/>
        <dbReference type="ChEBI" id="CHEBI:15378"/>
        <dbReference type="ChEBI" id="CHEBI:17408"/>
        <dbReference type="ChEBI" id="CHEBI:30616"/>
        <dbReference type="ChEBI" id="CHEBI:77589"/>
        <dbReference type="ChEBI" id="CHEBI:456216"/>
        <dbReference type="EC" id="2.7.1.94"/>
    </reaction>
    <physiologicalReaction direction="left-to-right" evidence="28">
        <dbReference type="Rhea" id="RHEA:19294"/>
    </physiologicalReaction>
</comment>
<dbReference type="PROSITE" id="PS50146">
    <property type="entry name" value="DAGK"/>
    <property type="match status" value="1"/>
</dbReference>
<dbReference type="GO" id="GO:0046512">
    <property type="term" value="P:sphingosine biosynthetic process"/>
    <property type="evidence" value="ECO:0007669"/>
    <property type="project" value="TreeGrafter"/>
</dbReference>
<organism evidence="31 32">
    <name type="scientific">Odynerus spinipes</name>
    <dbReference type="NCBI Taxonomy" id="1348599"/>
    <lineage>
        <taxon>Eukaryota</taxon>
        <taxon>Metazoa</taxon>
        <taxon>Ecdysozoa</taxon>
        <taxon>Arthropoda</taxon>
        <taxon>Hexapoda</taxon>
        <taxon>Insecta</taxon>
        <taxon>Pterygota</taxon>
        <taxon>Neoptera</taxon>
        <taxon>Endopterygota</taxon>
        <taxon>Hymenoptera</taxon>
        <taxon>Apocrita</taxon>
        <taxon>Aculeata</taxon>
        <taxon>Vespoidea</taxon>
        <taxon>Vespidae</taxon>
        <taxon>Eumeninae</taxon>
        <taxon>Odynerus</taxon>
    </lineage>
</organism>
<dbReference type="EC" id="2.7.1.138" evidence="22"/>
<comment type="similarity">
    <text evidence="21">Belongs to the AGK family.</text>
</comment>
<evidence type="ECO:0000256" key="22">
    <source>
        <dbReference type="ARBA" id="ARBA00026096"/>
    </source>
</evidence>
<evidence type="ECO:0000256" key="20">
    <source>
        <dbReference type="ARBA" id="ARBA00024636"/>
    </source>
</evidence>